<organism evidence="2 3">
    <name type="scientific">Trypanosoma conorhini</name>
    <dbReference type="NCBI Taxonomy" id="83891"/>
    <lineage>
        <taxon>Eukaryota</taxon>
        <taxon>Discoba</taxon>
        <taxon>Euglenozoa</taxon>
        <taxon>Kinetoplastea</taxon>
        <taxon>Metakinetoplastina</taxon>
        <taxon>Trypanosomatida</taxon>
        <taxon>Trypanosomatidae</taxon>
        <taxon>Trypanosoma</taxon>
    </lineage>
</organism>
<proteinExistence type="predicted"/>
<dbReference type="EMBL" id="MKKU01000840">
    <property type="protein sequence ID" value="RNF01181.1"/>
    <property type="molecule type" value="Genomic_DNA"/>
</dbReference>
<dbReference type="GeneID" id="40322255"/>
<evidence type="ECO:0000256" key="1">
    <source>
        <dbReference type="SAM" id="Phobius"/>
    </source>
</evidence>
<evidence type="ECO:0000313" key="3">
    <source>
        <dbReference type="Proteomes" id="UP000284403"/>
    </source>
</evidence>
<comment type="caution">
    <text evidence="2">The sequence shown here is derived from an EMBL/GenBank/DDBJ whole genome shotgun (WGS) entry which is preliminary data.</text>
</comment>
<sequence length="143" mass="15220">MCRPLQGVHRAGLHVVVARGRHGASTICGVSMCAWWAGEASEAKDAAVDSLAARAGLFRCSFDVGVKRKAYFFFLLVAVAAGTAFIHDSCFCVRHASPCGEASIDVSWSLHCVGVLAELFSRLFFFSLSVCVEGAGAHWVLAP</sequence>
<dbReference type="Proteomes" id="UP000284403">
    <property type="component" value="Unassembled WGS sequence"/>
</dbReference>
<protein>
    <submittedName>
        <fullName evidence="2">Uncharacterized protein</fullName>
    </submittedName>
</protein>
<evidence type="ECO:0000313" key="2">
    <source>
        <dbReference type="EMBL" id="RNF01181.1"/>
    </source>
</evidence>
<keyword evidence="1" id="KW-0472">Membrane</keyword>
<gene>
    <name evidence="2" type="ORF">Tco025E_08644</name>
</gene>
<reference evidence="2 3" key="1">
    <citation type="journal article" date="2018" name="BMC Genomics">
        <title>Genomic comparison of Trypanosoma conorhini and Trypanosoma rangeli to Trypanosoma cruzi strains of high and low virulence.</title>
        <authorList>
            <person name="Bradwell K.R."/>
            <person name="Koparde V.N."/>
            <person name="Matveyev A.V."/>
            <person name="Serrano M.G."/>
            <person name="Alves J.M."/>
            <person name="Parikh H."/>
            <person name="Huang B."/>
            <person name="Lee V."/>
            <person name="Espinosa-Alvarez O."/>
            <person name="Ortiz P.A."/>
            <person name="Costa-Martins A.G."/>
            <person name="Teixeira M.M."/>
            <person name="Buck G.A."/>
        </authorList>
    </citation>
    <scope>NUCLEOTIDE SEQUENCE [LARGE SCALE GENOMIC DNA]</scope>
    <source>
        <strain evidence="2 3">025E</strain>
    </source>
</reference>
<keyword evidence="1" id="KW-1133">Transmembrane helix</keyword>
<dbReference type="RefSeq" id="XP_029224396.1">
    <property type="nucleotide sequence ID" value="XM_029375487.1"/>
</dbReference>
<name>A0A3R7K3Q3_9TRYP</name>
<keyword evidence="3" id="KW-1185">Reference proteome</keyword>
<accession>A0A3R7K3Q3</accession>
<keyword evidence="1" id="KW-0812">Transmembrane</keyword>
<feature type="transmembrane region" description="Helical" evidence="1">
    <location>
        <begin position="70"/>
        <end position="87"/>
    </location>
</feature>
<dbReference type="AlphaFoldDB" id="A0A3R7K3Q3"/>